<dbReference type="OrthoDB" id="10472603at2759"/>
<proteinExistence type="predicted"/>
<dbReference type="STRING" id="44941.A0A397UJD8"/>
<keyword evidence="1" id="KW-1133">Transmembrane helix</keyword>
<evidence type="ECO:0000313" key="2">
    <source>
        <dbReference type="EMBL" id="RIB10395.1"/>
    </source>
</evidence>
<keyword evidence="1" id="KW-0812">Transmembrane</keyword>
<dbReference type="Proteomes" id="UP000266673">
    <property type="component" value="Unassembled WGS sequence"/>
</dbReference>
<keyword evidence="1" id="KW-0472">Membrane</keyword>
<feature type="transmembrane region" description="Helical" evidence="1">
    <location>
        <begin position="57"/>
        <end position="81"/>
    </location>
</feature>
<evidence type="ECO:0000256" key="1">
    <source>
        <dbReference type="SAM" id="Phobius"/>
    </source>
</evidence>
<feature type="transmembrane region" description="Helical" evidence="1">
    <location>
        <begin position="93"/>
        <end position="112"/>
    </location>
</feature>
<protein>
    <submittedName>
        <fullName evidence="2">Uncharacterized protein</fullName>
    </submittedName>
</protein>
<feature type="transmembrane region" description="Helical" evidence="1">
    <location>
        <begin position="140"/>
        <end position="161"/>
    </location>
</feature>
<accession>A0A397UJD8</accession>
<keyword evidence="3" id="KW-1185">Reference proteome</keyword>
<evidence type="ECO:0000313" key="3">
    <source>
        <dbReference type="Proteomes" id="UP000266673"/>
    </source>
</evidence>
<gene>
    <name evidence="2" type="ORF">C2G38_2106176</name>
</gene>
<organism evidence="2 3">
    <name type="scientific">Gigaspora rosea</name>
    <dbReference type="NCBI Taxonomy" id="44941"/>
    <lineage>
        <taxon>Eukaryota</taxon>
        <taxon>Fungi</taxon>
        <taxon>Fungi incertae sedis</taxon>
        <taxon>Mucoromycota</taxon>
        <taxon>Glomeromycotina</taxon>
        <taxon>Glomeromycetes</taxon>
        <taxon>Diversisporales</taxon>
        <taxon>Gigasporaceae</taxon>
        <taxon>Gigaspora</taxon>
    </lineage>
</organism>
<dbReference type="EMBL" id="QKWP01001255">
    <property type="protein sequence ID" value="RIB10395.1"/>
    <property type="molecule type" value="Genomic_DNA"/>
</dbReference>
<sequence>MSNRERITKVITVEEIPLPKTTDLQECDWKSLRIERHQNYLKFLKRINHLIKLEKRLGVWFAIITALYVIILAIISILFSINSDNLSSPFNVQYLSISIFVIGILWLINIILSHYEGLFQFLKNINWGYLDKSNNKLDIYCYKICFAILYIPTILLFAPLACYYKLMNRTYLINEHVYETYFGEYRTENDDVTFFGTEIEAKLILSIVKKIDPDYDKSDEEFYKGIKKYLNDNKIENEDEIDNKLAMILAGEFIRKSESDEIVKVDGEARLVNKLLKVMNDKNLAKKVKKSLNDKKLKKSSKSNEDLKKLFEDEGLKKLANKFFESSEAKNNKNFKKVANKPLEDEINKDLEKIVDEPLEGKNNQNLNKVVYELLKGEADESLKELAKKLLKDVNDEDLKKVVNELLKCKNDLSLKELAKKLLKDANDEDFKELTKKFFDKDLRDLAKKLLECKNDKNLVKKLLECQNNKDSKKLKIFNKDSEELAEKLLECKIDANLKESFKELEELLKINDSKELAKKLLEGENHKSLEELEEFANKTPNVDLKELIERFFERKTYEDLRNLILKNINDKDLIESVKKLFENKDLDELAKKLLEGKNDEDLNTLLNIETDNKDLNELKELINRFFERKKSKNDEDLKNLVLNSKNDEDLMESAKKFLDGKDNKYLNELAKKFLGDKKDNKNDIDKHLKELANTLLKGKNNEYLKELANKISKDKIKDILTKFSEGKLTGKVKKELKESLINKLSENWKKLAEGPLDTVDENLKIPLAYLLGNQKTWAYLLEARETLTYLLENRKTSLTYLLENPKVSKYILNNCKKQLDLLVNWKKLTNKLLKKLSEDKYFKDLFEIIKASNIKVFNSRRCFKALNYSIAIIISEENAKPKKSEDENVKQYTKYATENDDEALRIILKIMSEKNFKKYLTKGNVKFISFRRTFRYKHSNKIKKSEFLRKVILRQKSSLILKLEPIRLTNKHKNELRCLLCGIDYNRTNYYSDKDV</sequence>
<name>A0A397UJD8_9GLOM</name>
<dbReference type="AlphaFoldDB" id="A0A397UJD8"/>
<comment type="caution">
    <text evidence="2">The sequence shown here is derived from an EMBL/GenBank/DDBJ whole genome shotgun (WGS) entry which is preliminary data.</text>
</comment>
<reference evidence="2 3" key="1">
    <citation type="submission" date="2018-06" db="EMBL/GenBank/DDBJ databases">
        <title>Comparative genomics reveals the genomic features of Rhizophagus irregularis, R. cerebriforme, R. diaphanum and Gigaspora rosea, and their symbiotic lifestyle signature.</title>
        <authorList>
            <person name="Morin E."/>
            <person name="San Clemente H."/>
            <person name="Chen E.C.H."/>
            <person name="De La Providencia I."/>
            <person name="Hainaut M."/>
            <person name="Kuo A."/>
            <person name="Kohler A."/>
            <person name="Murat C."/>
            <person name="Tang N."/>
            <person name="Roy S."/>
            <person name="Loubradou J."/>
            <person name="Henrissat B."/>
            <person name="Grigoriev I.V."/>
            <person name="Corradi N."/>
            <person name="Roux C."/>
            <person name="Martin F.M."/>
        </authorList>
    </citation>
    <scope>NUCLEOTIDE SEQUENCE [LARGE SCALE GENOMIC DNA]</scope>
    <source>
        <strain evidence="2 3">DAOM 194757</strain>
    </source>
</reference>